<protein>
    <submittedName>
        <fullName evidence="4 5">D-alanyl-D-alanine carboxypeptidase</fullName>
    </submittedName>
</protein>
<dbReference type="EMBL" id="DF970177">
    <property type="protein sequence ID" value="GAP65776.1"/>
    <property type="molecule type" value="Genomic_DNA"/>
</dbReference>
<reference evidence="4" key="1">
    <citation type="submission" date="2015-03" db="EMBL/GenBank/DDBJ databases">
        <title>Draft genome sequence of Mizugakiibacter sediminis skMP5.</title>
        <authorList>
            <person name="Watanabe T."/>
            <person name="Kojima H."/>
            <person name="Fukui M."/>
        </authorList>
    </citation>
    <scope>NUCLEOTIDE SEQUENCE</scope>
    <source>
        <strain evidence="4">SkMP5</strain>
    </source>
</reference>
<evidence type="ECO:0000313" key="6">
    <source>
        <dbReference type="Proteomes" id="UP000253740"/>
    </source>
</evidence>
<keyword evidence="5" id="KW-0645">Protease</keyword>
<reference evidence="5" key="2">
    <citation type="submission" date="2015-08" db="EMBL/GenBank/DDBJ databases">
        <title>Complete DNA Sequence of Pseudomonas syringae pv. actinidiae, the Causal Agent of Kiwifruit Canker Disease.</title>
        <authorList>
            <person name="Rikkerink E.H.A."/>
            <person name="Fineran P.C."/>
        </authorList>
    </citation>
    <scope>NUCLEOTIDE SEQUENCE</scope>
    <source>
        <strain evidence="5">SkMP5</strain>
    </source>
</reference>
<evidence type="ECO:0000313" key="5">
    <source>
        <dbReference type="EMBL" id="GAP65776.1"/>
    </source>
</evidence>
<dbReference type="PROSITE" id="PS51257">
    <property type="entry name" value="PROKAR_LIPOPROTEIN"/>
    <property type="match status" value="1"/>
</dbReference>
<dbReference type="GO" id="GO:0004185">
    <property type="term" value="F:serine-type carboxypeptidase activity"/>
    <property type="evidence" value="ECO:0007669"/>
    <property type="project" value="InterPro"/>
</dbReference>
<comment type="similarity">
    <text evidence="1">Belongs to the peptidase S13 family.</text>
</comment>
<dbReference type="SUPFAM" id="SSF56601">
    <property type="entry name" value="beta-lactamase/transpeptidase-like"/>
    <property type="match status" value="1"/>
</dbReference>
<keyword evidence="2" id="KW-0378">Hydrolase</keyword>
<dbReference type="RefSeq" id="WP_062535856.1">
    <property type="nucleotide sequence ID" value="NZ_DF970177.1"/>
</dbReference>
<accession>A0A0K8QM42</accession>
<dbReference type="Pfam" id="PF02113">
    <property type="entry name" value="Peptidase_S13"/>
    <property type="match status" value="1"/>
</dbReference>
<dbReference type="NCBIfam" id="TIGR00666">
    <property type="entry name" value="PBP4"/>
    <property type="match status" value="1"/>
</dbReference>
<dbReference type="GO" id="GO:0006508">
    <property type="term" value="P:proteolysis"/>
    <property type="evidence" value="ECO:0007669"/>
    <property type="project" value="InterPro"/>
</dbReference>
<proteinExistence type="inferred from homology"/>
<dbReference type="HOGENOM" id="CLU_017692_1_2_6"/>
<dbReference type="Gene3D" id="3.40.710.10">
    <property type="entry name" value="DD-peptidase/beta-lactamase superfamily"/>
    <property type="match status" value="2"/>
</dbReference>
<dbReference type="Gene3D" id="3.50.80.20">
    <property type="entry name" value="D-Ala-D-Ala carboxypeptidase C, peptidase S13"/>
    <property type="match status" value="1"/>
</dbReference>
<keyword evidence="5" id="KW-0121">Carboxypeptidase</keyword>
<dbReference type="GO" id="GO:0000270">
    <property type="term" value="P:peptidoglycan metabolic process"/>
    <property type="evidence" value="ECO:0007669"/>
    <property type="project" value="TreeGrafter"/>
</dbReference>
<name>A0A0K8QM42_9GAMM</name>
<dbReference type="EMBL" id="DF952378">
    <property type="protein sequence ID" value="GAN44517.1"/>
    <property type="molecule type" value="Genomic_DNA"/>
</dbReference>
<evidence type="ECO:0000256" key="1">
    <source>
        <dbReference type="ARBA" id="ARBA00006096"/>
    </source>
</evidence>
<keyword evidence="3" id="KW-0732">Signal</keyword>
<organism evidence="5">
    <name type="scientific">Mizugakiibacter sediminis</name>
    <dbReference type="NCBI Taxonomy" id="1475481"/>
    <lineage>
        <taxon>Bacteria</taxon>
        <taxon>Pseudomonadati</taxon>
        <taxon>Pseudomonadota</taxon>
        <taxon>Gammaproteobacteria</taxon>
        <taxon>Lysobacterales</taxon>
        <taxon>Rhodanobacteraceae</taxon>
        <taxon>Mizugakiibacter</taxon>
    </lineage>
</organism>
<gene>
    <name evidence="4" type="ORF">MBSD_1052</name>
    <name evidence="5" type="ORF">MBSD_n1067</name>
</gene>
<dbReference type="Proteomes" id="UP000253740">
    <property type="component" value="Unassembled WGS sequence"/>
</dbReference>
<dbReference type="PANTHER" id="PTHR30023">
    <property type="entry name" value="D-ALANYL-D-ALANINE CARBOXYPEPTIDASE"/>
    <property type="match status" value="1"/>
</dbReference>
<dbReference type="InterPro" id="IPR012338">
    <property type="entry name" value="Beta-lactam/transpept-like"/>
</dbReference>
<dbReference type="AlphaFoldDB" id="A0A0K8QM42"/>
<sequence length="522" mass="53390">MTSNRLPGLLAALALAACSVAPPRASAPPPVAVVAPKSPAALAARIDAYLAQPRFAAAAWGIHVVALDSGRTLYAHDADKLAVPASNAKLYTAALALDALGANYRIATSLYATRAPGPHGVLRGDLLLVGRGDPGFGAADGPTADWAERFTAAVVARGIVRVRGDLVADATFYQGPEFGSGWEAGDLQSGFAAPVSALGVADNAVQVTVTRDGARCCAVTVTPAEAGVAVVNRTSASSGAALGLYRAPGTAALYALGSLPAGVDARSYTLSAPDPAMLAGNLLRTALARRGVRIDGRVRALRWPQADPALASPDLQTLAELASPPLSELVRRALKDSDNLYAQHLLLQVGVQAARRGVCADRARPPDTSEGWGLCALRALLARIGIAPGAATFEEGSGLSRKDLVTPRATTTLLAWVRTQPFAQTYLDALPVAGVDGTLDHRFAGTPADGRLRAKTGTLAHSYALSGYVTDAAGEPLAFALMLDRYLRPTDAQGASAAPAPGADLDAIAALLAGYAGATTQP</sequence>
<evidence type="ECO:0000313" key="4">
    <source>
        <dbReference type="EMBL" id="GAN44517.1"/>
    </source>
</evidence>
<dbReference type="PANTHER" id="PTHR30023:SF0">
    <property type="entry name" value="PENICILLIN-SENSITIVE CARBOXYPEPTIDASE A"/>
    <property type="match status" value="1"/>
</dbReference>
<feature type="signal peptide" evidence="3">
    <location>
        <begin position="1"/>
        <end position="27"/>
    </location>
</feature>
<feature type="chain" id="PRO_5007414589" evidence="3">
    <location>
        <begin position="28"/>
        <end position="522"/>
    </location>
</feature>
<keyword evidence="6" id="KW-1185">Reference proteome</keyword>
<dbReference type="InterPro" id="IPR000667">
    <property type="entry name" value="Peptidase_S13"/>
</dbReference>
<dbReference type="STRING" id="1475481.GCA_000953855_01087"/>
<dbReference type="PRINTS" id="PR00922">
    <property type="entry name" value="DADACBPTASE3"/>
</dbReference>
<dbReference type="OrthoDB" id="9802627at2"/>
<evidence type="ECO:0000256" key="3">
    <source>
        <dbReference type="SAM" id="SignalP"/>
    </source>
</evidence>
<evidence type="ECO:0000256" key="2">
    <source>
        <dbReference type="ARBA" id="ARBA00022801"/>
    </source>
</evidence>